<organism evidence="1 2">
    <name type="scientific">Corynebacterium glaucum</name>
    <dbReference type="NCBI Taxonomy" id="187491"/>
    <lineage>
        <taxon>Bacteria</taxon>
        <taxon>Bacillati</taxon>
        <taxon>Actinomycetota</taxon>
        <taxon>Actinomycetes</taxon>
        <taxon>Mycobacteriales</taxon>
        <taxon>Corynebacteriaceae</taxon>
        <taxon>Corynebacterium</taxon>
    </lineage>
</organism>
<evidence type="ECO:0000313" key="1">
    <source>
        <dbReference type="EMBL" id="AQQ14591.1"/>
    </source>
</evidence>
<dbReference type="AlphaFoldDB" id="A0A1Q2HUT6"/>
<proteinExistence type="predicted"/>
<name>A0A1Q2HUT6_9CORY</name>
<evidence type="ECO:0000313" key="2">
    <source>
        <dbReference type="Proteomes" id="UP000217209"/>
    </source>
</evidence>
<accession>A0A1Q2HUT6</accession>
<reference evidence="1 2" key="1">
    <citation type="submission" date="2016-12" db="EMBL/GenBank/DDBJ databases">
        <authorList>
            <person name="Song W.-J."/>
            <person name="Kurnit D.M."/>
        </authorList>
    </citation>
    <scope>NUCLEOTIDE SEQUENCE [LARGE SCALE GENOMIC DNA]</scope>
    <source>
        <strain evidence="1 2">DSM 30827</strain>
    </source>
</reference>
<dbReference type="EMBL" id="CP019688">
    <property type="protein sequence ID" value="AQQ14591.1"/>
    <property type="molecule type" value="Genomic_DNA"/>
</dbReference>
<dbReference type="RefSeq" id="WP_095659413.1">
    <property type="nucleotide sequence ID" value="NZ_CALTZW010000017.1"/>
</dbReference>
<keyword evidence="2" id="KW-1185">Reference proteome</keyword>
<protein>
    <submittedName>
        <fullName evidence="1">Uncharacterized protein</fullName>
    </submittedName>
</protein>
<gene>
    <name evidence="1" type="ORF">CGLAU_03035</name>
</gene>
<dbReference type="Proteomes" id="UP000217209">
    <property type="component" value="Chromosome"/>
</dbReference>
<sequence>MTNILVTTSLTLEPLLQRAMPDVSMRTYASIAEVPTEAIQKASAIVFDESTANFMELFAHKDIVDPCGKLVILTEKRAAMVRCFPQATVFSYPIVPVDIATAVRYLETIIA</sequence>
<dbReference type="KEGG" id="cgv:CGLAU_03035"/>